<gene>
    <name evidence="3" type="ORF">RHS03_02925</name>
</gene>
<dbReference type="OrthoDB" id="3262951at2759"/>
<protein>
    <submittedName>
        <fullName evidence="3">Uncharacterized protein</fullName>
    </submittedName>
</protein>
<feature type="compositionally biased region" description="Polar residues" evidence="2">
    <location>
        <begin position="338"/>
        <end position="353"/>
    </location>
</feature>
<feature type="region of interest" description="Disordered" evidence="2">
    <location>
        <begin position="38"/>
        <end position="398"/>
    </location>
</feature>
<proteinExistence type="predicted"/>
<reference evidence="3" key="1">
    <citation type="submission" date="2020-09" db="EMBL/GenBank/DDBJ databases">
        <title>Comparative genome analyses of four rice-infecting Rhizoctonia solani isolates reveal extensive enrichment of homogalacturonan modification genes.</title>
        <authorList>
            <person name="Lee D.-Y."/>
            <person name="Jeon J."/>
            <person name="Kim K.-T."/>
            <person name="Cheong K."/>
            <person name="Song H."/>
            <person name="Choi G."/>
            <person name="Ko J."/>
            <person name="Opiyo S.O."/>
            <person name="Zuo S."/>
            <person name="Madhav S."/>
            <person name="Lee Y.-H."/>
            <person name="Wang G.-L."/>
        </authorList>
    </citation>
    <scope>NUCLEOTIDE SEQUENCE</scope>
    <source>
        <strain evidence="3">AG1-IA WGL</strain>
    </source>
</reference>
<evidence type="ECO:0000256" key="1">
    <source>
        <dbReference type="SAM" id="Coils"/>
    </source>
</evidence>
<dbReference type="AlphaFoldDB" id="A0A8H7HVF7"/>
<feature type="region of interest" description="Disordered" evidence="2">
    <location>
        <begin position="674"/>
        <end position="752"/>
    </location>
</feature>
<feature type="non-terminal residue" evidence="3">
    <location>
        <position position="1070"/>
    </location>
</feature>
<feature type="compositionally biased region" description="Basic and acidic residues" evidence="2">
    <location>
        <begin position="50"/>
        <end position="67"/>
    </location>
</feature>
<feature type="region of interest" description="Disordered" evidence="2">
    <location>
        <begin position="809"/>
        <end position="870"/>
    </location>
</feature>
<evidence type="ECO:0000313" key="4">
    <source>
        <dbReference type="Proteomes" id="UP000602905"/>
    </source>
</evidence>
<accession>A0A8H7HVF7</accession>
<feature type="compositionally biased region" description="Low complexity" evidence="2">
    <location>
        <begin position="219"/>
        <end position="228"/>
    </location>
</feature>
<feature type="compositionally biased region" description="Polar residues" evidence="2">
    <location>
        <begin position="257"/>
        <end position="268"/>
    </location>
</feature>
<evidence type="ECO:0000313" key="3">
    <source>
        <dbReference type="EMBL" id="KAF8709049.1"/>
    </source>
</evidence>
<feature type="compositionally biased region" description="Basic and acidic residues" evidence="2">
    <location>
        <begin position="187"/>
        <end position="215"/>
    </location>
</feature>
<dbReference type="EMBL" id="JACYCD010000048">
    <property type="protein sequence ID" value="KAF8709049.1"/>
    <property type="molecule type" value="Genomic_DNA"/>
</dbReference>
<feature type="compositionally biased region" description="Polar residues" evidence="2">
    <location>
        <begin position="68"/>
        <end position="79"/>
    </location>
</feature>
<feature type="coiled-coil region" evidence="1">
    <location>
        <begin position="957"/>
        <end position="1005"/>
    </location>
</feature>
<comment type="caution">
    <text evidence="3">The sequence shown here is derived from an EMBL/GenBank/DDBJ whole genome shotgun (WGS) entry which is preliminary data.</text>
</comment>
<evidence type="ECO:0000256" key="2">
    <source>
        <dbReference type="SAM" id="MobiDB-lite"/>
    </source>
</evidence>
<dbReference type="Proteomes" id="UP000602905">
    <property type="component" value="Unassembled WGS sequence"/>
</dbReference>
<feature type="compositionally biased region" description="Pro residues" evidence="2">
    <location>
        <begin position="681"/>
        <end position="692"/>
    </location>
</feature>
<feature type="coiled-coil region" evidence="1">
    <location>
        <begin position="529"/>
        <end position="576"/>
    </location>
</feature>
<feature type="compositionally biased region" description="Polar residues" evidence="2">
    <location>
        <begin position="387"/>
        <end position="397"/>
    </location>
</feature>
<feature type="coiled-coil region" evidence="1">
    <location>
        <begin position="757"/>
        <end position="791"/>
    </location>
</feature>
<organism evidence="3 4">
    <name type="scientific">Rhizoctonia solani</name>
    <dbReference type="NCBI Taxonomy" id="456999"/>
    <lineage>
        <taxon>Eukaryota</taxon>
        <taxon>Fungi</taxon>
        <taxon>Dikarya</taxon>
        <taxon>Basidiomycota</taxon>
        <taxon>Agaricomycotina</taxon>
        <taxon>Agaricomycetes</taxon>
        <taxon>Cantharellales</taxon>
        <taxon>Ceratobasidiaceae</taxon>
        <taxon>Rhizoctonia</taxon>
    </lineage>
</organism>
<dbReference type="PANTHER" id="PTHR18937">
    <property type="entry name" value="STRUCTURAL MAINTENANCE OF CHROMOSOMES SMC FAMILY MEMBER"/>
    <property type="match status" value="1"/>
</dbReference>
<feature type="compositionally biased region" description="Polar residues" evidence="2">
    <location>
        <begin position="133"/>
        <end position="144"/>
    </location>
</feature>
<sequence>MPPPIRCIDEENCRRRSCRFVHPGEPDWPYAIESNLAKKKRAQAAAAGHGSRDTGYESRPKASRESTGRGSITSATSGWGDSGGGKASPERTRRDPSPQGWGSTGSGGGWGASHSGGWGATTTNDSGWGAPSADTSFGNASTSGWGEPSDSVWGNPEPSSRRNSSFGTPKSPTKPDKSPPRHSHSSSSKDKDRERERERERHRERDRAADRDYSRRRSPSPSKPSSKLSSRDESNRSPKPTLNTSVPPNNLMDVDSPNPSSSANKNLDTASASAAPTTTSQMPISISLPHAVNSSSTPAIPLGFGVPTAPRGAPSVPSAQSSAPPPPPSDTSQTTVPIANSASKSPPQSSGPTKTHALPVRPAGTNDIQPPPSTSTSATPMVLPHGQKSSATPTTSEVPEIAMTQDPPLSVAPGPTPTPLSVDRPYEWIESLESLIKQNRVLQNCKLQYARAETQEKMLARLPPGTSKRKVGDGAPSLSDMRRRIETAEAELQVLLGQFASRMEVFYRPTEMIKHVDGGKQDEETLSMARRLSDQVSKLESEMQLLNIGAAKSEEMKKLDETIQTGSQAIKKEREERTKAVEDVKKDFKVLGEDLNRTKVECEHLREELVASGSNFDQVRRDAQAIRDDQVAVKEEVKATKLEAETTKADVRTIKTKMDEVDQEVTNIKTELERLRTKLATPPPTPPRPSVPSPATTSGKRARNETSGHSPNAMEVDDVLPPAKRARTADPLRPSPFVDSSTPFGSPKPARFDGISRRELSQRIDMLEGLIEGLQGDVRQVETDLQDQIQDITDRMGSSDENNVVVITNAEPPTETRSESAPPGPSTARTDGGRAAGRSSAPPSRTAFPASWGPTPLPTVEELSSDGEGGGLRADLDAMMSQVVALWNAEGDWPSRVQMNVCRSLGVESLDGAFRHAPRPPIINGKKTPEPQGDWAVMFKSMQEEQAKMREEMVRERVQQESRMRTMVGRLEQVEEELDKSVKRRDEVERECEVLKSQQAEQRQLLVHLQSVMDNLPKPSNGLLSSEELLQDAMRNGASPVQQELAALRKLATTVPHLLALAGISPEKEN</sequence>
<feature type="compositionally biased region" description="Gly residues" evidence="2">
    <location>
        <begin position="102"/>
        <end position="119"/>
    </location>
</feature>
<feature type="compositionally biased region" description="Low complexity" evidence="2">
    <location>
        <begin position="313"/>
        <end position="322"/>
    </location>
</feature>
<feature type="compositionally biased region" description="Low complexity" evidence="2">
    <location>
        <begin position="269"/>
        <end position="280"/>
    </location>
</feature>
<feature type="compositionally biased region" description="Polar residues" evidence="2">
    <location>
        <begin position="157"/>
        <end position="167"/>
    </location>
</feature>
<feature type="compositionally biased region" description="Polar residues" evidence="2">
    <location>
        <begin position="237"/>
        <end position="248"/>
    </location>
</feature>
<name>A0A8H7HVF7_9AGAM</name>
<keyword evidence="1" id="KW-0175">Coiled coil</keyword>